<name>A0AAD8P408_TARER</name>
<gene>
    <name evidence="1" type="ORF">QVD17_09500</name>
</gene>
<keyword evidence="2" id="KW-1185">Reference proteome</keyword>
<accession>A0AAD8P408</accession>
<comment type="caution">
    <text evidence="1">The sequence shown here is derived from an EMBL/GenBank/DDBJ whole genome shotgun (WGS) entry which is preliminary data.</text>
</comment>
<dbReference type="Proteomes" id="UP001229421">
    <property type="component" value="Unassembled WGS sequence"/>
</dbReference>
<evidence type="ECO:0000313" key="2">
    <source>
        <dbReference type="Proteomes" id="UP001229421"/>
    </source>
</evidence>
<organism evidence="1 2">
    <name type="scientific">Tagetes erecta</name>
    <name type="common">African marigold</name>
    <dbReference type="NCBI Taxonomy" id="13708"/>
    <lineage>
        <taxon>Eukaryota</taxon>
        <taxon>Viridiplantae</taxon>
        <taxon>Streptophyta</taxon>
        <taxon>Embryophyta</taxon>
        <taxon>Tracheophyta</taxon>
        <taxon>Spermatophyta</taxon>
        <taxon>Magnoliopsida</taxon>
        <taxon>eudicotyledons</taxon>
        <taxon>Gunneridae</taxon>
        <taxon>Pentapetalae</taxon>
        <taxon>asterids</taxon>
        <taxon>campanulids</taxon>
        <taxon>Asterales</taxon>
        <taxon>Asteraceae</taxon>
        <taxon>Asteroideae</taxon>
        <taxon>Heliantheae alliance</taxon>
        <taxon>Tageteae</taxon>
        <taxon>Tagetes</taxon>
    </lineage>
</organism>
<sequence>MGLGGCGDYEDDDGCSNLWWWMTGGRSFAMVMTGARKFAVVMIDAGKFAVTQQRRLEREEGIGEGRVASGVETGVSGGVLVFMENDL</sequence>
<dbReference type="EMBL" id="JAUHHV010000002">
    <property type="protein sequence ID" value="KAK1432603.1"/>
    <property type="molecule type" value="Genomic_DNA"/>
</dbReference>
<protein>
    <submittedName>
        <fullName evidence="1">Uncharacterized protein</fullName>
    </submittedName>
</protein>
<dbReference type="AlphaFoldDB" id="A0AAD8P408"/>
<reference evidence="1" key="1">
    <citation type="journal article" date="2023" name="bioRxiv">
        <title>Improved chromosome-level genome assembly for marigold (Tagetes erecta).</title>
        <authorList>
            <person name="Jiang F."/>
            <person name="Yuan L."/>
            <person name="Wang S."/>
            <person name="Wang H."/>
            <person name="Xu D."/>
            <person name="Wang A."/>
            <person name="Fan W."/>
        </authorList>
    </citation>
    <scope>NUCLEOTIDE SEQUENCE</scope>
    <source>
        <strain evidence="1">WSJ</strain>
        <tissue evidence="1">Leaf</tissue>
    </source>
</reference>
<proteinExistence type="predicted"/>
<evidence type="ECO:0000313" key="1">
    <source>
        <dbReference type="EMBL" id="KAK1432603.1"/>
    </source>
</evidence>